<feature type="domain" description="Spore germination protein N-terminal" evidence="2">
    <location>
        <begin position="26"/>
        <end position="173"/>
    </location>
</feature>
<name>A0A6N2W9M4_9FIRM</name>
<dbReference type="PANTHER" id="PTHR35789:SF1">
    <property type="entry name" value="SPORE GERMINATION PROTEIN B3"/>
    <property type="match status" value="1"/>
</dbReference>
<dbReference type="InterPro" id="IPR008844">
    <property type="entry name" value="Spore_GerAC-like"/>
</dbReference>
<accession>A0A6N2W9M4</accession>
<dbReference type="PANTHER" id="PTHR35789">
    <property type="entry name" value="SPORE GERMINATION PROTEIN B3"/>
    <property type="match status" value="1"/>
</dbReference>
<feature type="signal peptide" evidence="1">
    <location>
        <begin position="1"/>
        <end position="19"/>
    </location>
</feature>
<dbReference type="AlphaFoldDB" id="A0A6N2W9M4"/>
<evidence type="ECO:0000313" key="3">
    <source>
        <dbReference type="EMBL" id="VYT39404.1"/>
    </source>
</evidence>
<dbReference type="PROSITE" id="PS51257">
    <property type="entry name" value="PROKAR_LIPOPROTEIN"/>
    <property type="match status" value="1"/>
</dbReference>
<sequence length="177" mass="19578">MKKIIISLLMAAVTAAALTGCKEAGDIEDSSYVLAMGIEKTENGYLIDYSCADFSKAQDNQGTKVPSKSVVYSGRSFNETNQSFEQTQPKKLNFGHLKVIVFTNGQIDDTMIEELLDHSEIAKSVLILKSKKQLKELFSIEKDLPVSFGEYMAKGIESSPKVKKPKDLSLGRIYGRK</sequence>
<reference evidence="3" key="1">
    <citation type="submission" date="2019-11" db="EMBL/GenBank/DDBJ databases">
        <authorList>
            <person name="Feng L."/>
        </authorList>
    </citation>
    <scope>NUCLEOTIDE SEQUENCE</scope>
    <source>
        <strain evidence="3">AcaccaeLFYP115</strain>
    </source>
</reference>
<dbReference type="RefSeq" id="WP_006568177.1">
    <property type="nucleotide sequence ID" value="NZ_BAABZP010000001.1"/>
</dbReference>
<keyword evidence="1" id="KW-0732">Signal</keyword>
<feature type="chain" id="PRO_5039716488" description="Spore germination protein N-terminal domain-containing protein" evidence="1">
    <location>
        <begin position="20"/>
        <end position="177"/>
    </location>
</feature>
<organism evidence="3">
    <name type="scientific">Anaerostipes caccae</name>
    <dbReference type="NCBI Taxonomy" id="105841"/>
    <lineage>
        <taxon>Bacteria</taxon>
        <taxon>Bacillati</taxon>
        <taxon>Bacillota</taxon>
        <taxon>Clostridia</taxon>
        <taxon>Lachnospirales</taxon>
        <taxon>Lachnospiraceae</taxon>
        <taxon>Anaerostipes</taxon>
    </lineage>
</organism>
<dbReference type="GO" id="GO:0009847">
    <property type="term" value="P:spore germination"/>
    <property type="evidence" value="ECO:0007669"/>
    <property type="project" value="InterPro"/>
</dbReference>
<protein>
    <recommendedName>
        <fullName evidence="2">Spore germination protein N-terminal domain-containing protein</fullName>
    </recommendedName>
</protein>
<evidence type="ECO:0000259" key="2">
    <source>
        <dbReference type="Pfam" id="PF25198"/>
    </source>
</evidence>
<evidence type="ECO:0000256" key="1">
    <source>
        <dbReference type="SAM" id="SignalP"/>
    </source>
</evidence>
<gene>
    <name evidence="3" type="ORF">ACLFYP115_03177</name>
</gene>
<dbReference type="InterPro" id="IPR057336">
    <property type="entry name" value="GerAC_N"/>
</dbReference>
<dbReference type="EMBL" id="CACRSQ010000010">
    <property type="protein sequence ID" value="VYT39404.1"/>
    <property type="molecule type" value="Genomic_DNA"/>
</dbReference>
<proteinExistence type="predicted"/>
<dbReference type="Pfam" id="PF25198">
    <property type="entry name" value="Spore_GerAC_N"/>
    <property type="match status" value="1"/>
</dbReference>
<dbReference type="GO" id="GO:0016020">
    <property type="term" value="C:membrane"/>
    <property type="evidence" value="ECO:0007669"/>
    <property type="project" value="InterPro"/>
</dbReference>